<evidence type="ECO:0008006" key="3">
    <source>
        <dbReference type="Google" id="ProtNLM"/>
    </source>
</evidence>
<dbReference type="Proteomes" id="UP000714618">
    <property type="component" value="Unassembled WGS sequence"/>
</dbReference>
<organism evidence="1 2">
    <name type="scientific">Aureobasidium mustum</name>
    <dbReference type="NCBI Taxonomy" id="2773714"/>
    <lineage>
        <taxon>Eukaryota</taxon>
        <taxon>Fungi</taxon>
        <taxon>Dikarya</taxon>
        <taxon>Ascomycota</taxon>
        <taxon>Pezizomycotina</taxon>
        <taxon>Dothideomycetes</taxon>
        <taxon>Dothideomycetidae</taxon>
        <taxon>Dothideales</taxon>
        <taxon>Saccotheciaceae</taxon>
        <taxon>Aureobasidium</taxon>
    </lineage>
</organism>
<comment type="caution">
    <text evidence="1">The sequence shown here is derived from an EMBL/GenBank/DDBJ whole genome shotgun (WGS) entry which is preliminary data.</text>
</comment>
<name>A0A9N8PBE6_9PEZI</name>
<proteinExistence type="predicted"/>
<gene>
    <name evidence="1" type="ORF">AWRI4233_LOCUS1840</name>
</gene>
<dbReference type="EMBL" id="CAIJEO010000003">
    <property type="protein sequence ID" value="CAD0088645.1"/>
    <property type="molecule type" value="Genomic_DNA"/>
</dbReference>
<dbReference type="CDD" id="cd22849">
    <property type="entry name" value="NuzM"/>
    <property type="match status" value="1"/>
</dbReference>
<dbReference type="PANTHER" id="PTHR37325:SF1">
    <property type="entry name" value="OXIDOREDUCTASE 21 KDA SUBUNIT, PUTATIVE (AFU_ORTHOLOGUE AFUA_4G05910)-RELATED"/>
    <property type="match status" value="1"/>
</dbReference>
<dbReference type="AlphaFoldDB" id="A0A9N8PBE6"/>
<dbReference type="InterPro" id="IPR016813">
    <property type="entry name" value="NADH_Ub_cplx-1_21kDa"/>
</dbReference>
<evidence type="ECO:0000313" key="2">
    <source>
        <dbReference type="Proteomes" id="UP000714618"/>
    </source>
</evidence>
<dbReference type="PANTHER" id="PTHR37325">
    <property type="entry name" value="OXIDOREDUCTASE 21 KDA SUBUNIT, PUTATIVE (AFU_ORTHOLOGUE AFUA_4G05910)-RELATED"/>
    <property type="match status" value="1"/>
</dbReference>
<reference evidence="1" key="1">
    <citation type="submission" date="2020-06" db="EMBL/GenBank/DDBJ databases">
        <authorList>
            <person name="Onetto C."/>
        </authorList>
    </citation>
    <scope>NUCLEOTIDE SEQUENCE</scope>
</reference>
<evidence type="ECO:0000313" key="1">
    <source>
        <dbReference type="EMBL" id="CAD0088645.1"/>
    </source>
</evidence>
<protein>
    <recommendedName>
        <fullName evidence="3">NADH dehydrogenase 29/21K chain</fullName>
    </recommendedName>
</protein>
<dbReference type="OrthoDB" id="2093493at2759"/>
<accession>A0A9N8PBE6</accession>
<sequence length="247" mass="27347">MVAELKKLASSAAGKHAAYKKYTVQPTGIWKRIGDFFAVDPKRSSGIPLNPQYRLPSPGTVDPKLYDDPTTVPAADLAENPYWKRDVRRQYPKLSVVKQPDVVGLLTVGSAQNPKENVLQIGDAGAKQLVSLKEEGEKGLSAFFQKDNKAGLSVLGPNGLPPFPTSRYPSSTPKRYEMLKEQSYSTKYASQMPFVKHAKFTNLLQLPLQNVRVDASNMYIFLSLDIPNSTCIEILPLLNLRLTLKAI</sequence>
<keyword evidence="2" id="KW-1185">Reference proteome</keyword>